<dbReference type="EMBL" id="JBHILJ010000009">
    <property type="protein sequence ID" value="MFB5737968.1"/>
    <property type="molecule type" value="Genomic_DNA"/>
</dbReference>
<dbReference type="InterPro" id="IPR006140">
    <property type="entry name" value="D-isomer_DH_NAD-bd"/>
</dbReference>
<feature type="domain" description="D-isomer specific 2-hydroxyacid dehydrogenase NAD-binding" evidence="2">
    <location>
        <begin position="129"/>
        <end position="276"/>
    </location>
</feature>
<dbReference type="InterPro" id="IPR050223">
    <property type="entry name" value="D-isomer_2-hydroxyacid_DH"/>
</dbReference>
<dbReference type="Gene3D" id="3.40.50.720">
    <property type="entry name" value="NAD(P)-binding Rossmann-like Domain"/>
    <property type="match status" value="2"/>
</dbReference>
<protein>
    <submittedName>
        <fullName evidence="3">NAD(P)-dependent oxidoreductase</fullName>
    </submittedName>
</protein>
<comment type="caution">
    <text evidence="3">The sequence shown here is derived from an EMBL/GenBank/DDBJ whole genome shotgun (WGS) entry which is preliminary data.</text>
</comment>
<accession>A0ABV5BRN1</accession>
<evidence type="ECO:0000313" key="3">
    <source>
        <dbReference type="EMBL" id="MFB5737968.1"/>
    </source>
</evidence>
<dbReference type="InterPro" id="IPR036291">
    <property type="entry name" value="NAD(P)-bd_dom_sf"/>
</dbReference>
<evidence type="ECO:0000313" key="4">
    <source>
        <dbReference type="Proteomes" id="UP001580391"/>
    </source>
</evidence>
<reference evidence="3 4" key="1">
    <citation type="submission" date="2024-09" db="EMBL/GenBank/DDBJ databases">
        <title>Taxonomic and Genotyping Characterization of Leptospira Strains isolated from Multiple Sources in Colombia highlights the importance of intermediate species.</title>
        <authorList>
            <person name="Torres Higuera L."/>
            <person name="Rojas Tapias D."/>
            <person name="Jimenez Velasquez S."/>
            <person name="Renjifo Ibanez C."/>
        </authorList>
    </citation>
    <scope>NUCLEOTIDE SEQUENCE [LARGE SCALE GENOMIC DNA]</scope>
    <source>
        <strain evidence="3 4">Lep080</strain>
    </source>
</reference>
<keyword evidence="4" id="KW-1185">Reference proteome</keyword>
<evidence type="ECO:0000256" key="1">
    <source>
        <dbReference type="ARBA" id="ARBA00023002"/>
    </source>
</evidence>
<dbReference type="Proteomes" id="UP001580391">
    <property type="component" value="Unassembled WGS sequence"/>
</dbReference>
<dbReference type="Pfam" id="PF02826">
    <property type="entry name" value="2-Hacid_dh_C"/>
    <property type="match status" value="1"/>
</dbReference>
<sequence length="361" mass="40962">MFLSQKTIASLSCLLRMIPMARPLLFYPQGTTGGSEIFSHFRKLETREYPAKFPEETVSSSPEILVANTRLKIDRDTIRKFPSVRVFATVSSGVDHVNFSDLKREGKVFLNSPGCNAGSVAEYCWAALSEFLDQEEAKKKKIGLIGFGNTGKAFASILSNRGIPFVYNDPFIKEKSVPFEEALDSEIVSFHVPLTKEGPYPTYEMLDLLHADRLRPGTLVLNTSRGEIWSKEAWQRILERKDLLRVLDVFRPEPPTGSDAETMIDLADTIFTPHIAGYSQLGRLLGTYRLAKKLSILYEDGPLPPLGDFLKSEAPIRTSTFLKKEDSDLRDAWRKGDWDYFERRRNTYPVRLDMGLFDSEE</sequence>
<proteinExistence type="predicted"/>
<organism evidence="3 4">
    <name type="scientific">Leptospira wolffii</name>
    <dbReference type="NCBI Taxonomy" id="409998"/>
    <lineage>
        <taxon>Bacteria</taxon>
        <taxon>Pseudomonadati</taxon>
        <taxon>Spirochaetota</taxon>
        <taxon>Spirochaetia</taxon>
        <taxon>Leptospirales</taxon>
        <taxon>Leptospiraceae</taxon>
        <taxon>Leptospira</taxon>
    </lineage>
</organism>
<evidence type="ECO:0000259" key="2">
    <source>
        <dbReference type="Pfam" id="PF02826"/>
    </source>
</evidence>
<dbReference type="PANTHER" id="PTHR10996">
    <property type="entry name" value="2-HYDROXYACID DEHYDROGENASE-RELATED"/>
    <property type="match status" value="1"/>
</dbReference>
<name>A0ABV5BRN1_9LEPT</name>
<dbReference type="PANTHER" id="PTHR10996:SF282">
    <property type="entry name" value="D-3-PHOSPHOGLYCERATE DEHYDROGENASE 1-RELATED"/>
    <property type="match status" value="1"/>
</dbReference>
<gene>
    <name evidence="3" type="ORF">ACE5IX_15705</name>
</gene>
<dbReference type="RefSeq" id="WP_210414461.1">
    <property type="nucleotide sequence ID" value="NZ_JBHILI010000010.1"/>
</dbReference>
<dbReference type="SUPFAM" id="SSF52283">
    <property type="entry name" value="Formate/glycerate dehydrogenase catalytic domain-like"/>
    <property type="match status" value="1"/>
</dbReference>
<dbReference type="SUPFAM" id="SSF51735">
    <property type="entry name" value="NAD(P)-binding Rossmann-fold domains"/>
    <property type="match status" value="1"/>
</dbReference>
<keyword evidence="1" id="KW-0560">Oxidoreductase</keyword>